<name>A0ABS2MYT3_9BACI</name>
<evidence type="ECO:0000313" key="2">
    <source>
        <dbReference type="EMBL" id="MBM7571030.1"/>
    </source>
</evidence>
<organism evidence="2 3">
    <name type="scientific">Aquibacillus albus</name>
    <dbReference type="NCBI Taxonomy" id="1168171"/>
    <lineage>
        <taxon>Bacteria</taxon>
        <taxon>Bacillati</taxon>
        <taxon>Bacillota</taxon>
        <taxon>Bacilli</taxon>
        <taxon>Bacillales</taxon>
        <taxon>Bacillaceae</taxon>
        <taxon>Aquibacillus</taxon>
    </lineage>
</organism>
<accession>A0ABS2MYT3</accession>
<keyword evidence="1" id="KW-0812">Transmembrane</keyword>
<proteinExistence type="predicted"/>
<gene>
    <name evidence="2" type="ORF">JOC48_001510</name>
</gene>
<reference evidence="2 3" key="1">
    <citation type="submission" date="2021-01" db="EMBL/GenBank/DDBJ databases">
        <title>Genomic Encyclopedia of Type Strains, Phase IV (KMG-IV): sequencing the most valuable type-strain genomes for metagenomic binning, comparative biology and taxonomic classification.</title>
        <authorList>
            <person name="Goeker M."/>
        </authorList>
    </citation>
    <scope>NUCLEOTIDE SEQUENCE [LARGE SCALE GENOMIC DNA]</scope>
    <source>
        <strain evidence="2 3">DSM 23711</strain>
    </source>
</reference>
<evidence type="ECO:0000313" key="3">
    <source>
        <dbReference type="Proteomes" id="UP001296943"/>
    </source>
</evidence>
<evidence type="ECO:0000256" key="1">
    <source>
        <dbReference type="SAM" id="Phobius"/>
    </source>
</evidence>
<keyword evidence="1" id="KW-1133">Transmembrane helix</keyword>
<sequence length="50" mass="6026">MWEKFLGRFPSNLIIFLTFLSVALPWATYKINQKLHQYGDPPWKKDSKRD</sequence>
<dbReference type="RefSeq" id="WP_204498430.1">
    <property type="nucleotide sequence ID" value="NZ_JAFBDR010000006.1"/>
</dbReference>
<dbReference type="Proteomes" id="UP001296943">
    <property type="component" value="Unassembled WGS sequence"/>
</dbReference>
<dbReference type="EMBL" id="JAFBDR010000006">
    <property type="protein sequence ID" value="MBM7571030.1"/>
    <property type="molecule type" value="Genomic_DNA"/>
</dbReference>
<protein>
    <submittedName>
        <fullName evidence="2">Uncharacterized protein</fullName>
    </submittedName>
</protein>
<keyword evidence="3" id="KW-1185">Reference proteome</keyword>
<feature type="transmembrane region" description="Helical" evidence="1">
    <location>
        <begin position="12"/>
        <end position="29"/>
    </location>
</feature>
<comment type="caution">
    <text evidence="2">The sequence shown here is derived from an EMBL/GenBank/DDBJ whole genome shotgun (WGS) entry which is preliminary data.</text>
</comment>
<keyword evidence="1" id="KW-0472">Membrane</keyword>